<evidence type="ECO:0000313" key="9">
    <source>
        <dbReference type="EMBL" id="OWR51137.1"/>
    </source>
</evidence>
<feature type="domain" description="B box-type" evidence="7">
    <location>
        <begin position="132"/>
        <end position="177"/>
    </location>
</feature>
<dbReference type="Gene3D" id="3.30.40.10">
    <property type="entry name" value="Zinc/RING finger domain, C3HC4 (zinc finger)"/>
    <property type="match status" value="1"/>
</dbReference>
<feature type="region of interest" description="Disordered" evidence="5">
    <location>
        <begin position="1464"/>
        <end position="1488"/>
    </location>
</feature>
<dbReference type="SMART" id="SM00333">
    <property type="entry name" value="TUDOR"/>
    <property type="match status" value="5"/>
</dbReference>
<feature type="compositionally biased region" description="Basic and acidic residues" evidence="5">
    <location>
        <begin position="1464"/>
        <end position="1474"/>
    </location>
</feature>
<evidence type="ECO:0000259" key="6">
    <source>
        <dbReference type="PROSITE" id="PS50089"/>
    </source>
</evidence>
<dbReference type="InterPro" id="IPR001841">
    <property type="entry name" value="Znf_RING"/>
</dbReference>
<dbReference type="PROSITE" id="PS00518">
    <property type="entry name" value="ZF_RING_1"/>
    <property type="match status" value="1"/>
</dbReference>
<name>A0A212FBP6_DANPL</name>
<evidence type="ECO:0000313" key="10">
    <source>
        <dbReference type="Proteomes" id="UP000007151"/>
    </source>
</evidence>
<dbReference type="CDD" id="cd16449">
    <property type="entry name" value="RING-HC"/>
    <property type="match status" value="1"/>
</dbReference>
<keyword evidence="3" id="KW-0862">Zinc</keyword>
<dbReference type="STRING" id="278856.A0A212FBP6"/>
<dbReference type="Gene3D" id="2.40.50.90">
    <property type="match status" value="5"/>
</dbReference>
<keyword evidence="10" id="KW-1185">Reference proteome</keyword>
<feature type="domain" description="RING-type" evidence="6">
    <location>
        <begin position="9"/>
        <end position="61"/>
    </location>
</feature>
<dbReference type="SUPFAM" id="SSF57845">
    <property type="entry name" value="B-box zinc-binding domain"/>
    <property type="match status" value="1"/>
</dbReference>
<evidence type="ECO:0000256" key="3">
    <source>
        <dbReference type="ARBA" id="ARBA00022833"/>
    </source>
</evidence>
<dbReference type="InterPro" id="IPR035437">
    <property type="entry name" value="SNase_OB-fold_sf"/>
</dbReference>
<proteinExistence type="predicted"/>
<organism evidence="9 10">
    <name type="scientific">Danaus plexippus plexippus</name>
    <dbReference type="NCBI Taxonomy" id="278856"/>
    <lineage>
        <taxon>Eukaryota</taxon>
        <taxon>Metazoa</taxon>
        <taxon>Ecdysozoa</taxon>
        <taxon>Arthropoda</taxon>
        <taxon>Hexapoda</taxon>
        <taxon>Insecta</taxon>
        <taxon>Pterygota</taxon>
        <taxon>Neoptera</taxon>
        <taxon>Endopterygota</taxon>
        <taxon>Lepidoptera</taxon>
        <taxon>Glossata</taxon>
        <taxon>Ditrysia</taxon>
        <taxon>Papilionoidea</taxon>
        <taxon>Nymphalidae</taxon>
        <taxon>Danainae</taxon>
        <taxon>Danaini</taxon>
        <taxon>Danaina</taxon>
        <taxon>Danaus</taxon>
        <taxon>Danaus</taxon>
    </lineage>
</organism>
<dbReference type="InterPro" id="IPR017907">
    <property type="entry name" value="Znf_RING_CS"/>
</dbReference>
<dbReference type="CDD" id="cd20379">
    <property type="entry name" value="Tudor_dTUD-like"/>
    <property type="match status" value="2"/>
</dbReference>
<dbReference type="InterPro" id="IPR000315">
    <property type="entry name" value="Znf_B-box"/>
</dbReference>
<dbReference type="FunCoup" id="A0A212FBP6">
    <property type="interactions" value="3"/>
</dbReference>
<dbReference type="PROSITE" id="PS50119">
    <property type="entry name" value="ZF_BBOX"/>
    <property type="match status" value="1"/>
</dbReference>
<dbReference type="SMART" id="SM00184">
    <property type="entry name" value="RING"/>
    <property type="match status" value="1"/>
</dbReference>
<dbReference type="Gene3D" id="3.30.160.60">
    <property type="entry name" value="Classic Zinc Finger"/>
    <property type="match status" value="1"/>
</dbReference>
<evidence type="ECO:0000256" key="4">
    <source>
        <dbReference type="PROSITE-ProRule" id="PRU00024"/>
    </source>
</evidence>
<feature type="domain" description="Tudor" evidence="8">
    <location>
        <begin position="1580"/>
        <end position="1640"/>
    </location>
</feature>
<gene>
    <name evidence="9" type="ORF">KGM_211012</name>
</gene>
<dbReference type="InParanoid" id="A0A212FBP6"/>
<dbReference type="SUPFAM" id="SSF63748">
    <property type="entry name" value="Tudor/PWWP/MBT"/>
    <property type="match status" value="5"/>
</dbReference>
<evidence type="ECO:0000259" key="7">
    <source>
        <dbReference type="PROSITE" id="PS50119"/>
    </source>
</evidence>
<feature type="domain" description="Tudor" evidence="8">
    <location>
        <begin position="1315"/>
        <end position="1375"/>
    </location>
</feature>
<sequence length="1714" mass="195043">MEGKNKKCCPKCCQFYEINYLNSKPVGGNVPLFLSCGHTICENCVRTLIKCEPLINCPICENKTNISSSDIALIALNKFALYDFFPINNNMLGELILPDIKPNINTSSADDEYFLNITELIKTTESSKDVKPESAFCHIHKSKLLDYYCYDCVKAICMDCLMVGGDKSCKNHNITSIEQVNESMLSEVTELAPTVEDTLKRLTKTAFDIGKTLTRLNDDNNSDVFTKLLNEVEQNYSKLNAAIQKQKDYIVANIIKMKLIEIDSLNEAKYSVAESIQKAKYTLDTINSIDTKKLKEVNMSAVLKDAKEIVNTPWYLNREETESSLRIKINDNIIQMIDSFIQLEGSECHTYTLSTTRELVEKNVDIPKAPPTIVYPPEIVKDVRETVKCKTGKDKDNVKATSFIKKIPQYKSKMGSCSSLNSINSDTSHKSYQSYDQTPTISSYPDDQHSKQFFEGSQELIYISHIVDPHNFYIQRACHQSNIKEMLREFKNAVSMPRPSVSHVTEGKMYLVFSKVDNMWQRCEVLSVDKRNVNKPIYKVFCVDFGCTEFVTIDKLRLLQRARVQNPPHFAFNCRLANCEPINGSWTSEDSILIQNIIDNKQAVLHVHQLRSNTTGGVSLEGDVITVEHAVNVARALAFHGRARIPHATKYPKIKAMTEKPKLFMSNNDFKQGTVEDVYITHIMSPDHFYVRKQHLQSVYENLCEELDHEYSLSSQNDCIYLPEKDMVVVAHCTRWSRAVIRELPGRGRVRVMCVDTGVSELVHWTALRRLKTKFTVLRALATECHLAGVTPLNKKWSPASVSLLQEFQDKLLELCVEDNRNKNSLGVTLNDTSDESNVVCINTLMIKHKFAATECHLAGVTPLNKKWSPASVSLLQEFQDKLLELCVEDNRNKNSLGVTLNDTSDESNVVCINTLMIKHKFAVSFGLFMFNKNTDMDDLVITNKSPLDEPKPVMKSEKKITILKKDTNIENKTDEKNLEAKDKGPLRLEAHILNYQSPSLLYVSLVHQQKTFNELFEKIQKYYTTKKIQGKNVWNVGDRCCTLCNESHTWRRAAILEIENDNAKVFYSDFACVETVPISDLRELSQEFGSVGDAAIMCHLCGVTPAVGDEWPSLTKEYLKELLDAYKRVFITKVGQFKGKSMPVELWVYHTIQGGALEPNKSEWRCLNKKIIDQGLGIPDKSDELTPDCATNGDDMLSFLNITGSVRDWLQIEPMPLKPLKIKSCSDEASNNSTQGENQSEKFENVSNSNTVFISEWLPPEPLPANEFKAMPTYIDNDGLIYLHDMSQEDTLDLIRKALDVRFKNPDPKAKFVKWSVGEPCVALYFLDNRFYRGKILAVDNEESTCLVHYIDYGNDEICAFENLRKSIALYQIPTQAHKCVLSKIEPVGKNWDRTTLDYIHRSIVEKICFVKVSGEAIGDLVPIELKYDKLWVNDHLVEFEMAKYTDGSEAIVRKYAPDIKDKKDKKDKKPEQLIESDSGPDYIIGDDNVDTSTTHDSINLGSLDGKDWNEVIEIEENQNNFVTYTPYSEREFKCTITVLNDVNTLELNIAFDDHAAKTYEDMFAELQNDSCDAIGLNGVFENKACVALFPDDGQWYRASILQYSRTSNRVKVKYVDYGNIQVLSLSDVREIDRKFVELPPANLTVTLHGVRPNPSIDKVCLVKVYEQTFLDKEPFDVKIIDIIDSVPSVELRRDGHLVYENLIRENIFVKCD</sequence>
<dbReference type="Gene3D" id="2.30.30.140">
    <property type="match status" value="5"/>
</dbReference>
<dbReference type="eggNOG" id="KOG2039">
    <property type="taxonomic scope" value="Eukaryota"/>
</dbReference>
<dbReference type="GO" id="GO:0008270">
    <property type="term" value="F:zinc ion binding"/>
    <property type="evidence" value="ECO:0007669"/>
    <property type="project" value="UniProtKB-KW"/>
</dbReference>
<dbReference type="EMBL" id="AGBW02009294">
    <property type="protein sequence ID" value="OWR51137.1"/>
    <property type="molecule type" value="Genomic_DNA"/>
</dbReference>
<feature type="domain" description="Tudor" evidence="8">
    <location>
        <begin position="1034"/>
        <end position="1092"/>
    </location>
</feature>
<keyword evidence="1" id="KW-0479">Metal-binding</keyword>
<dbReference type="PROSITE" id="PS50304">
    <property type="entry name" value="TUDOR"/>
    <property type="match status" value="4"/>
</dbReference>
<evidence type="ECO:0000256" key="1">
    <source>
        <dbReference type="ARBA" id="ARBA00022723"/>
    </source>
</evidence>
<dbReference type="InterPro" id="IPR002999">
    <property type="entry name" value="Tudor"/>
</dbReference>
<dbReference type="KEGG" id="dpl:KGM_211012"/>
<dbReference type="FunFam" id="2.30.30.140:FF:000018">
    <property type="entry name" value="Serine/threonine-protein kinase 31"/>
    <property type="match status" value="1"/>
</dbReference>
<dbReference type="CDD" id="cd19756">
    <property type="entry name" value="Bbox2"/>
    <property type="match status" value="1"/>
</dbReference>
<dbReference type="GO" id="GO:0005737">
    <property type="term" value="C:cytoplasm"/>
    <property type="evidence" value="ECO:0007669"/>
    <property type="project" value="UniProtKB-ARBA"/>
</dbReference>
<comment type="caution">
    <text evidence="9">The sequence shown here is derived from an EMBL/GenBank/DDBJ whole genome shotgun (WGS) entry which is preliminary data.</text>
</comment>
<feature type="domain" description="Tudor" evidence="8">
    <location>
        <begin position="503"/>
        <end position="566"/>
    </location>
</feature>
<dbReference type="Pfam" id="PF00567">
    <property type="entry name" value="TUDOR"/>
    <property type="match status" value="5"/>
</dbReference>
<dbReference type="Proteomes" id="UP000007151">
    <property type="component" value="Unassembled WGS sequence"/>
</dbReference>
<evidence type="ECO:0000256" key="5">
    <source>
        <dbReference type="SAM" id="MobiDB-lite"/>
    </source>
</evidence>
<dbReference type="PROSITE" id="PS50089">
    <property type="entry name" value="ZF_RING_2"/>
    <property type="match status" value="1"/>
</dbReference>
<dbReference type="InterPro" id="IPR013083">
    <property type="entry name" value="Znf_RING/FYVE/PHD"/>
</dbReference>
<evidence type="ECO:0000256" key="2">
    <source>
        <dbReference type="ARBA" id="ARBA00022771"/>
    </source>
</evidence>
<dbReference type="PANTHER" id="PTHR16442:SF1">
    <property type="entry name" value="RING FINGER PROTEIN 17"/>
    <property type="match status" value="1"/>
</dbReference>
<keyword evidence="2 4" id="KW-0863">Zinc-finger</keyword>
<accession>A0A212FBP6</accession>
<protein>
    <submittedName>
        <fullName evidence="9">RING finger protein 17</fullName>
    </submittedName>
</protein>
<reference evidence="9 10" key="1">
    <citation type="journal article" date="2011" name="Cell">
        <title>The monarch butterfly genome yields insights into long-distance migration.</title>
        <authorList>
            <person name="Zhan S."/>
            <person name="Merlin C."/>
            <person name="Boore J.L."/>
            <person name="Reppert S.M."/>
        </authorList>
    </citation>
    <scope>NUCLEOTIDE SEQUENCE [LARGE SCALE GENOMIC DNA]</scope>
    <source>
        <strain evidence="9">F-2</strain>
    </source>
</reference>
<dbReference type="PANTHER" id="PTHR16442">
    <property type="entry name" value="RING FINGER PROTEIN 17"/>
    <property type="match status" value="1"/>
</dbReference>
<evidence type="ECO:0000259" key="8">
    <source>
        <dbReference type="PROSITE" id="PS50304"/>
    </source>
</evidence>